<protein>
    <submittedName>
        <fullName evidence="2">Uncharacterized protein</fullName>
    </submittedName>
</protein>
<dbReference type="Gramene" id="ERN15008">
    <property type="protein sequence ID" value="ERN15008"/>
    <property type="gene ID" value="AMTR_s00032p00231530"/>
</dbReference>
<feature type="region of interest" description="Disordered" evidence="1">
    <location>
        <begin position="1"/>
        <end position="24"/>
    </location>
</feature>
<proteinExistence type="predicted"/>
<reference evidence="3" key="1">
    <citation type="journal article" date="2013" name="Science">
        <title>The Amborella genome and the evolution of flowering plants.</title>
        <authorList>
            <consortium name="Amborella Genome Project"/>
        </authorList>
    </citation>
    <scope>NUCLEOTIDE SEQUENCE [LARGE SCALE GENOMIC DNA]</scope>
</reference>
<sequence length="105" mass="11559">MNEEVISTTETTMKSRERFKSKAQRNGGAYGFKVKDLGKILRVARAQEQGCIGYCEEDKEQADGSKGDDIVKAEILDGDPPSVSHGLDLNMVPVLDLNAEQDLEE</sequence>
<gene>
    <name evidence="2" type="ORF">AMTR_s00032p00231530</name>
</gene>
<feature type="compositionally biased region" description="Polar residues" evidence="1">
    <location>
        <begin position="1"/>
        <end position="12"/>
    </location>
</feature>
<dbReference type="AlphaFoldDB" id="U5D3S2"/>
<evidence type="ECO:0000313" key="3">
    <source>
        <dbReference type="Proteomes" id="UP000017836"/>
    </source>
</evidence>
<dbReference type="STRING" id="13333.U5D3S2"/>
<dbReference type="EMBL" id="KI392518">
    <property type="protein sequence ID" value="ERN15008.1"/>
    <property type="molecule type" value="Genomic_DNA"/>
</dbReference>
<evidence type="ECO:0000256" key="1">
    <source>
        <dbReference type="SAM" id="MobiDB-lite"/>
    </source>
</evidence>
<dbReference type="Proteomes" id="UP000017836">
    <property type="component" value="Unassembled WGS sequence"/>
</dbReference>
<accession>U5D3S2</accession>
<name>U5D3S2_AMBTC</name>
<organism evidence="2 3">
    <name type="scientific">Amborella trichopoda</name>
    <dbReference type="NCBI Taxonomy" id="13333"/>
    <lineage>
        <taxon>Eukaryota</taxon>
        <taxon>Viridiplantae</taxon>
        <taxon>Streptophyta</taxon>
        <taxon>Embryophyta</taxon>
        <taxon>Tracheophyta</taxon>
        <taxon>Spermatophyta</taxon>
        <taxon>Magnoliopsida</taxon>
        <taxon>Amborellales</taxon>
        <taxon>Amborellaceae</taxon>
        <taxon>Amborella</taxon>
    </lineage>
</organism>
<evidence type="ECO:0000313" key="2">
    <source>
        <dbReference type="EMBL" id="ERN15008.1"/>
    </source>
</evidence>
<keyword evidence="3" id="KW-1185">Reference proteome</keyword>
<dbReference type="HOGENOM" id="CLU_2240218_0_0_1"/>